<dbReference type="InterPro" id="IPR002490">
    <property type="entry name" value="V-ATPase_116kDa_su"/>
</dbReference>
<evidence type="ECO:0000313" key="11">
    <source>
        <dbReference type="Proteomes" id="UP000192343"/>
    </source>
</evidence>
<feature type="transmembrane region" description="Helical" evidence="9">
    <location>
        <begin position="306"/>
        <end position="338"/>
    </location>
</feature>
<evidence type="ECO:0000256" key="7">
    <source>
        <dbReference type="ARBA" id="ARBA00023136"/>
    </source>
</evidence>
<feature type="coiled-coil region" evidence="8">
    <location>
        <begin position="35"/>
        <end position="100"/>
    </location>
</feature>
<comment type="caution">
    <text evidence="10">The sequence shown here is derived from an EMBL/GenBank/DDBJ whole genome shotgun (WGS) entry which is preliminary data.</text>
</comment>
<evidence type="ECO:0000256" key="5">
    <source>
        <dbReference type="ARBA" id="ARBA00022989"/>
    </source>
</evidence>
<dbReference type="Proteomes" id="UP000192343">
    <property type="component" value="Unassembled WGS sequence"/>
</dbReference>
<gene>
    <name evidence="10" type="ORF">B4O97_03935</name>
</gene>
<keyword evidence="3" id="KW-0813">Transport</keyword>
<feature type="transmembrane region" description="Helical" evidence="9">
    <location>
        <begin position="400"/>
        <end position="423"/>
    </location>
</feature>
<keyword evidence="7 9" id="KW-0472">Membrane</keyword>
<evidence type="ECO:0000256" key="8">
    <source>
        <dbReference type="SAM" id="Coils"/>
    </source>
</evidence>
<evidence type="ECO:0000256" key="1">
    <source>
        <dbReference type="ARBA" id="ARBA00004141"/>
    </source>
</evidence>
<protein>
    <recommendedName>
        <fullName evidence="12">V-type ATP synthase subunit I</fullName>
    </recommendedName>
</protein>
<evidence type="ECO:0000313" key="10">
    <source>
        <dbReference type="EMBL" id="ORC37351.1"/>
    </source>
</evidence>
<dbReference type="GO" id="GO:0033179">
    <property type="term" value="C:proton-transporting V-type ATPase, V0 domain"/>
    <property type="evidence" value="ECO:0007669"/>
    <property type="project" value="InterPro"/>
</dbReference>
<dbReference type="AlphaFoldDB" id="A0A1Y1S1K2"/>
<dbReference type="PANTHER" id="PTHR11629:SF63">
    <property type="entry name" value="V-TYPE PROTON ATPASE SUBUNIT A"/>
    <property type="match status" value="1"/>
</dbReference>
<accession>A0A1Y1S1K2</accession>
<evidence type="ECO:0000256" key="4">
    <source>
        <dbReference type="ARBA" id="ARBA00022692"/>
    </source>
</evidence>
<dbReference type="GO" id="GO:0046961">
    <property type="term" value="F:proton-transporting ATPase activity, rotational mechanism"/>
    <property type="evidence" value="ECO:0007669"/>
    <property type="project" value="InterPro"/>
</dbReference>
<organism evidence="10 11">
    <name type="scientific">Marispirochaeta aestuarii</name>
    <dbReference type="NCBI Taxonomy" id="1963862"/>
    <lineage>
        <taxon>Bacteria</taxon>
        <taxon>Pseudomonadati</taxon>
        <taxon>Spirochaetota</taxon>
        <taxon>Spirochaetia</taxon>
        <taxon>Spirochaetales</taxon>
        <taxon>Spirochaetaceae</taxon>
        <taxon>Marispirochaeta</taxon>
    </lineage>
</organism>
<feature type="transmembrane region" description="Helical" evidence="9">
    <location>
        <begin position="463"/>
        <end position="482"/>
    </location>
</feature>
<feature type="transmembrane region" description="Helical" evidence="9">
    <location>
        <begin position="521"/>
        <end position="544"/>
    </location>
</feature>
<dbReference type="GO" id="GO:0051117">
    <property type="term" value="F:ATPase binding"/>
    <property type="evidence" value="ECO:0007669"/>
    <property type="project" value="TreeGrafter"/>
</dbReference>
<feature type="transmembrane region" description="Helical" evidence="9">
    <location>
        <begin position="350"/>
        <end position="370"/>
    </location>
</feature>
<sequence length="604" mass="66803">MIVAMKKVYLILLDSEREESLKKLKGLGVVHLEDCAGTSETLEALKEKRDQVNRALIALSDISVKQHKTPGDAEKKAFEIIGLLEEKKRLQEKLAQLLKDEELLKGWGDFKPSDLSFLQKEGIEIRLVQIPKKAAEPYRGKKGFYCIDDTSPVYRFALVDNEEDPPAEAVDFNPPEHGLSTVRENIGALEEKIRKTDEVLENEAVYQKALGAYRDELDDEIRFEEVRTGVGIEDELAYLHGFVPEPRAEELKKSAADNGWGLMLRDPTKDEYVPTLVERKGPVKMAKPIFDLMGTFPGYREFDISLVFLTAFTIFVAMIVGDAGYGLIFLGLAFWGLSKASESAKLPLKLVVLLSSAIVIWGAITGTWFGSETIASWKPFNSLIIPQIASFAQEGVDSVLAVQLICFIIGVAQLSIARIEMFFRTLPSLKAFEHLGWLSLLWGLFFLAMNIVLGITSWQGIEFTPLVIPLAVAGFALIVLFSNQQGNFLRGMLKGLNPINLLLNFLDGVSSFSNIISYIRLFAVGLSSVAVAASFNAMAMSIGFDGPQAIASVLMLIIGHGLNIVLALMSIIVHGIRLNMLEYSGQLGLEWSGYPYEPFAKRAA</sequence>
<comment type="subcellular location">
    <subcellularLocation>
        <location evidence="1">Membrane</location>
        <topology evidence="1">Multi-pass membrane protein</topology>
    </subcellularLocation>
</comment>
<keyword evidence="5 9" id="KW-1133">Transmembrane helix</keyword>
<evidence type="ECO:0008006" key="12">
    <source>
        <dbReference type="Google" id="ProtNLM"/>
    </source>
</evidence>
<dbReference type="PANTHER" id="PTHR11629">
    <property type="entry name" value="VACUOLAR PROTON ATPASES"/>
    <property type="match status" value="1"/>
</dbReference>
<dbReference type="RefSeq" id="WP_083048538.1">
    <property type="nucleotide sequence ID" value="NZ_MWQY01000003.1"/>
</dbReference>
<dbReference type="STRING" id="1963862.B4O97_03935"/>
<comment type="similarity">
    <text evidence="2">Belongs to the V-ATPase 116 kDa subunit family.</text>
</comment>
<evidence type="ECO:0000256" key="9">
    <source>
        <dbReference type="SAM" id="Phobius"/>
    </source>
</evidence>
<dbReference type="EMBL" id="MWQY01000003">
    <property type="protein sequence ID" value="ORC37351.1"/>
    <property type="molecule type" value="Genomic_DNA"/>
</dbReference>
<evidence type="ECO:0000256" key="6">
    <source>
        <dbReference type="ARBA" id="ARBA00023065"/>
    </source>
</evidence>
<evidence type="ECO:0000256" key="3">
    <source>
        <dbReference type="ARBA" id="ARBA00022448"/>
    </source>
</evidence>
<keyword evidence="8" id="KW-0175">Coiled coil</keyword>
<evidence type="ECO:0000256" key="2">
    <source>
        <dbReference type="ARBA" id="ARBA00009904"/>
    </source>
</evidence>
<dbReference type="OrthoDB" id="9803814at2"/>
<keyword evidence="11" id="KW-1185">Reference proteome</keyword>
<keyword evidence="6" id="KW-0406">Ion transport</keyword>
<reference evidence="10 11" key="1">
    <citation type="submission" date="2017-03" db="EMBL/GenBank/DDBJ databases">
        <title>Draft Genome sequence of Marispirochaeta sp. strain JC444.</title>
        <authorList>
            <person name="Shivani Y."/>
            <person name="Subhash Y."/>
            <person name="Sasikala C."/>
            <person name="Ramana C."/>
        </authorList>
    </citation>
    <scope>NUCLEOTIDE SEQUENCE [LARGE SCALE GENOMIC DNA]</scope>
    <source>
        <strain evidence="10 11">JC444</strain>
    </source>
</reference>
<proteinExistence type="inferred from homology"/>
<name>A0A1Y1S1K2_9SPIO</name>
<dbReference type="GO" id="GO:0007035">
    <property type="term" value="P:vacuolar acidification"/>
    <property type="evidence" value="ECO:0007669"/>
    <property type="project" value="TreeGrafter"/>
</dbReference>
<feature type="transmembrane region" description="Helical" evidence="9">
    <location>
        <begin position="550"/>
        <end position="573"/>
    </location>
</feature>
<feature type="transmembrane region" description="Helical" evidence="9">
    <location>
        <begin position="435"/>
        <end position="457"/>
    </location>
</feature>
<keyword evidence="4 9" id="KW-0812">Transmembrane</keyword>
<dbReference type="GO" id="GO:0016471">
    <property type="term" value="C:vacuolar proton-transporting V-type ATPase complex"/>
    <property type="evidence" value="ECO:0007669"/>
    <property type="project" value="TreeGrafter"/>
</dbReference>